<dbReference type="GO" id="GO:0000287">
    <property type="term" value="F:magnesium ion binding"/>
    <property type="evidence" value="ECO:0007669"/>
    <property type="project" value="UniProtKB-UniRule"/>
</dbReference>
<dbReference type="GO" id="GO:0042803">
    <property type="term" value="F:protein homodimerization activity"/>
    <property type="evidence" value="ECO:0007669"/>
    <property type="project" value="UniProtKB-ARBA"/>
</dbReference>
<dbReference type="EMBL" id="FOEG01000004">
    <property type="protein sequence ID" value="SEO91238.1"/>
    <property type="molecule type" value="Genomic_DNA"/>
</dbReference>
<feature type="binding site" evidence="8">
    <location>
        <begin position="115"/>
        <end position="118"/>
    </location>
    <ligand>
        <name>ATP</name>
        <dbReference type="ChEBI" id="CHEBI:30616"/>
    </ligand>
</feature>
<dbReference type="EC" id="6.3.3.3" evidence="8"/>
<keyword evidence="1 8" id="KW-0963">Cytoplasm</keyword>
<dbReference type="GO" id="GO:0005829">
    <property type="term" value="C:cytosol"/>
    <property type="evidence" value="ECO:0007669"/>
    <property type="project" value="TreeGrafter"/>
</dbReference>
<comment type="cofactor">
    <cofactor evidence="8">
        <name>Mg(2+)</name>
        <dbReference type="ChEBI" id="CHEBI:18420"/>
    </cofactor>
</comment>
<comment type="pathway">
    <text evidence="8">Cofactor biosynthesis; biotin biosynthesis; biotin from 7,8-diaminononanoate: step 1/2.</text>
</comment>
<dbReference type="InterPro" id="IPR004472">
    <property type="entry name" value="DTB_synth_BioD"/>
</dbReference>
<dbReference type="GO" id="GO:0009102">
    <property type="term" value="P:biotin biosynthetic process"/>
    <property type="evidence" value="ECO:0007669"/>
    <property type="project" value="UniProtKB-UniRule"/>
</dbReference>
<evidence type="ECO:0000256" key="6">
    <source>
        <dbReference type="ARBA" id="ARBA00022840"/>
    </source>
</evidence>
<comment type="similarity">
    <text evidence="8">Belongs to the dethiobiotin synthetase family.</text>
</comment>
<comment type="subunit">
    <text evidence="8">Homodimer.</text>
</comment>
<feature type="binding site" evidence="8">
    <location>
        <position position="16"/>
    </location>
    <ligand>
        <name>Mg(2+)</name>
        <dbReference type="ChEBI" id="CHEBI:18420"/>
    </ligand>
</feature>
<evidence type="ECO:0000256" key="3">
    <source>
        <dbReference type="ARBA" id="ARBA00022723"/>
    </source>
</evidence>
<dbReference type="SUPFAM" id="SSF52540">
    <property type="entry name" value="P-loop containing nucleoside triphosphate hydrolases"/>
    <property type="match status" value="1"/>
</dbReference>
<sequence>MAGLFVTGTDTEVGKTVVGCSLLAGLNALGVSTAAMKPVASGCERTANGLRNEDALALMEVASVRHGYDRVNPVALEPAIAPHLAAIEAGITVDVPGLAAAARALAAEADLLLVEGAGGWRVPLTGSVGFADLAAALGYPVVLVVAVRLGCINHALLTAEAVQRDGLHLAGWVANIMNPQEPRLEQQLETLRTRLPAPCLGTLPWAPEASAADRARHLDCTFIAPGRCR</sequence>
<organism evidence="9 10">
    <name type="scientific">Aquisalimonas asiatica</name>
    <dbReference type="NCBI Taxonomy" id="406100"/>
    <lineage>
        <taxon>Bacteria</taxon>
        <taxon>Pseudomonadati</taxon>
        <taxon>Pseudomonadota</taxon>
        <taxon>Gammaproteobacteria</taxon>
        <taxon>Chromatiales</taxon>
        <taxon>Ectothiorhodospiraceae</taxon>
        <taxon>Aquisalimonas</taxon>
    </lineage>
</organism>
<reference evidence="9 10" key="1">
    <citation type="submission" date="2016-10" db="EMBL/GenBank/DDBJ databases">
        <authorList>
            <person name="de Groot N.N."/>
        </authorList>
    </citation>
    <scope>NUCLEOTIDE SEQUENCE [LARGE SCALE GENOMIC DNA]</scope>
    <source>
        <strain evidence="9 10">CGMCC 1.6291</strain>
    </source>
</reference>
<dbReference type="NCBIfam" id="TIGR00347">
    <property type="entry name" value="bioD"/>
    <property type="match status" value="1"/>
</dbReference>
<evidence type="ECO:0000313" key="9">
    <source>
        <dbReference type="EMBL" id="SEO91238.1"/>
    </source>
</evidence>
<keyword evidence="4 8" id="KW-0547">Nucleotide-binding</keyword>
<dbReference type="Gene3D" id="3.40.50.300">
    <property type="entry name" value="P-loop containing nucleotide triphosphate hydrolases"/>
    <property type="match status" value="1"/>
</dbReference>
<dbReference type="CDD" id="cd03109">
    <property type="entry name" value="DTBS"/>
    <property type="match status" value="1"/>
</dbReference>
<dbReference type="InterPro" id="IPR027417">
    <property type="entry name" value="P-loop_NTPase"/>
</dbReference>
<keyword evidence="7 8" id="KW-0460">Magnesium</keyword>
<dbReference type="PANTHER" id="PTHR43210">
    <property type="entry name" value="DETHIOBIOTIN SYNTHETASE"/>
    <property type="match status" value="1"/>
</dbReference>
<feature type="binding site" evidence="8">
    <location>
        <position position="41"/>
    </location>
    <ligand>
        <name>substrate</name>
    </ligand>
</feature>
<keyword evidence="5 8" id="KW-0093">Biotin biosynthesis</keyword>
<evidence type="ECO:0000256" key="2">
    <source>
        <dbReference type="ARBA" id="ARBA00022598"/>
    </source>
</evidence>
<comment type="caution">
    <text evidence="8">Lacks conserved residue(s) required for the propagation of feature annotation.</text>
</comment>
<dbReference type="Proteomes" id="UP000199657">
    <property type="component" value="Unassembled WGS sequence"/>
</dbReference>
<dbReference type="GO" id="GO:0004141">
    <property type="term" value="F:dethiobiotin synthase activity"/>
    <property type="evidence" value="ECO:0007669"/>
    <property type="project" value="UniProtKB-UniRule"/>
</dbReference>
<dbReference type="UniPathway" id="UPA00078">
    <property type="reaction ID" value="UER00161"/>
</dbReference>
<comment type="subcellular location">
    <subcellularLocation>
        <location evidence="8">Cytoplasm</location>
    </subcellularLocation>
</comment>
<dbReference type="FunFam" id="3.40.50.300:FF:000292">
    <property type="entry name" value="ATP-dependent dethiobiotin synthetase BioD"/>
    <property type="match status" value="1"/>
</dbReference>
<name>A0A1H8TL81_9GAMM</name>
<evidence type="ECO:0000256" key="7">
    <source>
        <dbReference type="ARBA" id="ARBA00022842"/>
    </source>
</evidence>
<dbReference type="OrthoDB" id="9802097at2"/>
<dbReference type="RefSeq" id="WP_091643635.1">
    <property type="nucleotide sequence ID" value="NZ_FOEG01000004.1"/>
</dbReference>
<evidence type="ECO:0000256" key="4">
    <source>
        <dbReference type="ARBA" id="ARBA00022741"/>
    </source>
</evidence>
<gene>
    <name evidence="8" type="primary">bioD</name>
    <name evidence="9" type="ORF">SAMN04488052_104259</name>
</gene>
<keyword evidence="6 8" id="KW-0067">ATP-binding</keyword>
<feature type="binding site" evidence="8">
    <location>
        <position position="54"/>
    </location>
    <ligand>
        <name>ATP</name>
        <dbReference type="ChEBI" id="CHEBI:30616"/>
    </ligand>
</feature>
<dbReference type="Pfam" id="PF13500">
    <property type="entry name" value="AAA_26"/>
    <property type="match status" value="1"/>
</dbReference>
<evidence type="ECO:0000256" key="8">
    <source>
        <dbReference type="HAMAP-Rule" id="MF_00336"/>
    </source>
</evidence>
<feature type="active site" evidence="8">
    <location>
        <position position="37"/>
    </location>
</feature>
<evidence type="ECO:0000256" key="5">
    <source>
        <dbReference type="ARBA" id="ARBA00022756"/>
    </source>
</evidence>
<comment type="catalytic activity">
    <reaction evidence="8">
        <text>(7R,8S)-7,8-diammoniononanoate + CO2 + ATP = (4R,5S)-dethiobiotin + ADP + phosphate + 3 H(+)</text>
        <dbReference type="Rhea" id="RHEA:15805"/>
        <dbReference type="ChEBI" id="CHEBI:15378"/>
        <dbReference type="ChEBI" id="CHEBI:16526"/>
        <dbReference type="ChEBI" id="CHEBI:30616"/>
        <dbReference type="ChEBI" id="CHEBI:43474"/>
        <dbReference type="ChEBI" id="CHEBI:149469"/>
        <dbReference type="ChEBI" id="CHEBI:149473"/>
        <dbReference type="ChEBI" id="CHEBI:456216"/>
        <dbReference type="EC" id="6.3.3.3"/>
    </reaction>
</comment>
<keyword evidence="2 8" id="KW-0436">Ligase</keyword>
<feature type="binding site" evidence="8">
    <location>
        <position position="115"/>
    </location>
    <ligand>
        <name>Mg(2+)</name>
        <dbReference type="ChEBI" id="CHEBI:18420"/>
    </ligand>
</feature>
<accession>A0A1H8TL81</accession>
<dbReference type="PIRSF" id="PIRSF006755">
    <property type="entry name" value="DTB_synth"/>
    <property type="match status" value="1"/>
</dbReference>
<dbReference type="AlphaFoldDB" id="A0A1H8TL81"/>
<dbReference type="GO" id="GO:0005524">
    <property type="term" value="F:ATP binding"/>
    <property type="evidence" value="ECO:0007669"/>
    <property type="project" value="UniProtKB-UniRule"/>
</dbReference>
<evidence type="ECO:0000313" key="10">
    <source>
        <dbReference type="Proteomes" id="UP000199657"/>
    </source>
</evidence>
<dbReference type="HAMAP" id="MF_00336">
    <property type="entry name" value="BioD"/>
    <property type="match status" value="1"/>
</dbReference>
<dbReference type="PANTHER" id="PTHR43210:SF5">
    <property type="entry name" value="DETHIOBIOTIN SYNTHETASE"/>
    <property type="match status" value="1"/>
</dbReference>
<feature type="binding site" evidence="8">
    <location>
        <position position="54"/>
    </location>
    <ligand>
        <name>Mg(2+)</name>
        <dbReference type="ChEBI" id="CHEBI:18420"/>
    </ligand>
</feature>
<proteinExistence type="inferred from homology"/>
<dbReference type="STRING" id="406100.SAMN04488052_104259"/>
<keyword evidence="10" id="KW-1185">Reference proteome</keyword>
<comment type="function">
    <text evidence="8">Catalyzes a mechanistically unusual reaction, the ATP-dependent insertion of CO2 between the N7 and N8 nitrogen atoms of 7,8-diaminopelargonic acid (DAPA, also called 7,8-diammoniononanoate) to form a ureido ring.</text>
</comment>
<feature type="binding site" evidence="8">
    <location>
        <begin position="12"/>
        <end position="17"/>
    </location>
    <ligand>
        <name>ATP</name>
        <dbReference type="ChEBI" id="CHEBI:30616"/>
    </ligand>
</feature>
<keyword evidence="3 8" id="KW-0479">Metal-binding</keyword>
<evidence type="ECO:0000256" key="1">
    <source>
        <dbReference type="ARBA" id="ARBA00022490"/>
    </source>
</evidence>
<protein>
    <recommendedName>
        <fullName evidence="8">ATP-dependent dethiobiotin synthetase BioD</fullName>
        <ecNumber evidence="8">6.3.3.3</ecNumber>
    </recommendedName>
    <alternativeName>
        <fullName evidence="8">DTB synthetase</fullName>
        <shortName evidence="8">DTBS</shortName>
    </alternativeName>
    <alternativeName>
        <fullName evidence="8">Dethiobiotin synthase</fullName>
    </alternativeName>
</protein>